<dbReference type="PANTHER" id="PTHR41164:SF1">
    <property type="entry name" value="CURLI PRODUCTION ASSEMBLY_TRANSPORT COMPONENT CSGG"/>
    <property type="match status" value="1"/>
</dbReference>
<evidence type="ECO:0000256" key="3">
    <source>
        <dbReference type="ARBA" id="ARBA00023136"/>
    </source>
</evidence>
<keyword evidence="1" id="KW-1003">Cell membrane</keyword>
<evidence type="ECO:0000256" key="1">
    <source>
        <dbReference type="ARBA" id="ARBA00022475"/>
    </source>
</evidence>
<dbReference type="Pfam" id="PF03783">
    <property type="entry name" value="CsgG"/>
    <property type="match status" value="2"/>
</dbReference>
<keyword evidence="3" id="KW-0472">Membrane</keyword>
<name>A0A3B0Z803_9ZZZZ</name>
<evidence type="ECO:0000313" key="7">
    <source>
        <dbReference type="EMBL" id="VAW84333.1"/>
    </source>
</evidence>
<reference evidence="7" key="1">
    <citation type="submission" date="2018-06" db="EMBL/GenBank/DDBJ databases">
        <authorList>
            <person name="Zhirakovskaya E."/>
        </authorList>
    </citation>
    <scope>NUCLEOTIDE SEQUENCE</scope>
</reference>
<feature type="compositionally biased region" description="Basic and acidic residues" evidence="6">
    <location>
        <begin position="523"/>
        <end position="536"/>
    </location>
</feature>
<feature type="region of interest" description="Disordered" evidence="6">
    <location>
        <begin position="523"/>
        <end position="544"/>
    </location>
</feature>
<dbReference type="AlphaFoldDB" id="A0A3B0Z803"/>
<dbReference type="PANTHER" id="PTHR41164">
    <property type="entry name" value="CURLI PRODUCTION ASSEMBLY/TRANSPORT COMPONENT CSGG"/>
    <property type="match status" value="1"/>
</dbReference>
<keyword evidence="2" id="KW-0732">Signal</keyword>
<dbReference type="Gene3D" id="3.40.50.10610">
    <property type="entry name" value="ABC-type transport auxiliary lipoprotein component"/>
    <property type="match status" value="1"/>
</dbReference>
<keyword evidence="4" id="KW-0564">Palmitate</keyword>
<evidence type="ECO:0000256" key="4">
    <source>
        <dbReference type="ARBA" id="ARBA00023139"/>
    </source>
</evidence>
<gene>
    <name evidence="7" type="ORF">MNBD_GAMMA16-703</name>
</gene>
<evidence type="ECO:0000256" key="5">
    <source>
        <dbReference type="ARBA" id="ARBA00023288"/>
    </source>
</evidence>
<dbReference type="InterPro" id="IPR005534">
    <property type="entry name" value="Curli_assmbl/transp-comp_CsgG"/>
</dbReference>
<accession>A0A3B0Z803</accession>
<keyword evidence="5" id="KW-0449">Lipoprotein</keyword>
<evidence type="ECO:0000256" key="2">
    <source>
        <dbReference type="ARBA" id="ARBA00022729"/>
    </source>
</evidence>
<proteinExistence type="predicted"/>
<dbReference type="GO" id="GO:0030288">
    <property type="term" value="C:outer membrane-bounded periplasmic space"/>
    <property type="evidence" value="ECO:0007669"/>
    <property type="project" value="InterPro"/>
</dbReference>
<organism evidence="7">
    <name type="scientific">hydrothermal vent metagenome</name>
    <dbReference type="NCBI Taxonomy" id="652676"/>
    <lineage>
        <taxon>unclassified sequences</taxon>
        <taxon>metagenomes</taxon>
        <taxon>ecological metagenomes</taxon>
    </lineage>
</organism>
<evidence type="ECO:0000256" key="6">
    <source>
        <dbReference type="SAM" id="MobiDB-lite"/>
    </source>
</evidence>
<protein>
    <recommendedName>
        <fullName evidence="8">Curli production assembly/transport component CsgG</fullName>
    </recommendedName>
</protein>
<sequence>MKLKNKINKKYWRCLCLGFVGMFLTFTVAVVSATENGVATGPSKIAVLGSGDFVPDRVGIKKQGLPDGLAARIMERLTESRRFIVVERTALRSVVLEQRFGEKRTPTDMDRMMDKAVSDLEMIEADTLAVGGNMASHNDILKDFQNLGTATGADYIVYANLEKLKRSSKTRAIPHSERKLVTHNVDVRLYLRVVDVSQGLIIGAKSLRVQMPDNVLTGSASDQDEFSIYDEVGQQAASQIIDMVYPARIVGSEPWVLSRGSNDGVRVGDVYDIKREGKAVKDANGVVLGRVRTAIGQVKLTQVEQTFSMVEVVQGDIGEQDLAVRVEKSMQSQRPARSGADLSATKGSGKATLAVGKIQVNQRGRNDALTDRTLNRVTNDLIVKLSQDKHFDVMERQEIDQVLDEKTFNAIAQGDGMKGRLSALLGADYIVHATVDDFYILEKKKYIAAVDRTQVTLKGIVEATLRIVDVHSGKVVAANKVRINQRMRDTDGRREAFNTLVDEFTSVMVDELLSNLFPGDHVAREKRPSREQDKKIRAVTRPAF</sequence>
<dbReference type="EMBL" id="UOFO01000041">
    <property type="protein sequence ID" value="VAW84333.1"/>
    <property type="molecule type" value="Genomic_DNA"/>
</dbReference>
<evidence type="ECO:0008006" key="8">
    <source>
        <dbReference type="Google" id="ProtNLM"/>
    </source>
</evidence>